<sequence>MPELYVALLTKSAPLPAAELTQHFQHFLPVLQQHFPTLKTSPQDIQQHFSPHPSPNGTHKHLIATLALDFTPTEQTILQARTALQPQAATLGLWLVLHPHTAIMHSPTPSSAPRLAVFDMDSTLIQQEVIDELARAVGQYDRVAAITEAAMRGEEAYKDFELSLRARVALLKGVEGAIWDELKRDVIRFTPGAKELIRCLKSQGWKTAVLSGGFVPLAEWVKGELGLDYAYANRLETDGEGRLTGRLEEGSMVVDGQRKKALLREIAEREGVARDAVIAVGDGSNDLPMMGEAALGIAFNAKPKVQERAPAVINGKSLLELLSILGWTESDIKAVLES</sequence>
<dbReference type="InterPro" id="IPR036412">
    <property type="entry name" value="HAD-like_sf"/>
</dbReference>
<dbReference type="NCBIfam" id="TIGR01488">
    <property type="entry name" value="HAD-SF-IB"/>
    <property type="match status" value="1"/>
</dbReference>
<keyword evidence="7" id="KW-0378">Hydrolase</keyword>
<evidence type="ECO:0000256" key="10">
    <source>
        <dbReference type="ARBA" id="ARBA00031693"/>
    </source>
</evidence>
<evidence type="ECO:0000256" key="4">
    <source>
        <dbReference type="ARBA" id="ARBA00012640"/>
    </source>
</evidence>
<keyword evidence="8" id="KW-0460">Magnesium</keyword>
<evidence type="ECO:0000256" key="7">
    <source>
        <dbReference type="ARBA" id="ARBA00022801"/>
    </source>
</evidence>
<reference evidence="12" key="1">
    <citation type="journal article" date="2020" name="Stud. Mycol.">
        <title>101 Dothideomycetes genomes: a test case for predicting lifestyles and emergence of pathogens.</title>
        <authorList>
            <person name="Haridas S."/>
            <person name="Albert R."/>
            <person name="Binder M."/>
            <person name="Bloem J."/>
            <person name="Labutti K."/>
            <person name="Salamov A."/>
            <person name="Andreopoulos B."/>
            <person name="Baker S."/>
            <person name="Barry K."/>
            <person name="Bills G."/>
            <person name="Bluhm B."/>
            <person name="Cannon C."/>
            <person name="Castanera R."/>
            <person name="Culley D."/>
            <person name="Daum C."/>
            <person name="Ezra D."/>
            <person name="Gonzalez J."/>
            <person name="Henrissat B."/>
            <person name="Kuo A."/>
            <person name="Liang C."/>
            <person name="Lipzen A."/>
            <person name="Lutzoni F."/>
            <person name="Magnuson J."/>
            <person name="Mondo S."/>
            <person name="Nolan M."/>
            <person name="Ohm R."/>
            <person name="Pangilinan J."/>
            <person name="Park H.-J."/>
            <person name="Ramirez L."/>
            <person name="Alfaro M."/>
            <person name="Sun H."/>
            <person name="Tritt A."/>
            <person name="Yoshinaga Y."/>
            <person name="Zwiers L.-H."/>
            <person name="Turgeon B."/>
            <person name="Goodwin S."/>
            <person name="Spatafora J."/>
            <person name="Crous P."/>
            <person name="Grigoriev I."/>
        </authorList>
    </citation>
    <scope>NUCLEOTIDE SEQUENCE</scope>
    <source>
        <strain evidence="12">CBS 260.36</strain>
    </source>
</reference>
<dbReference type="Pfam" id="PF12710">
    <property type="entry name" value="HAD"/>
    <property type="match status" value="1"/>
</dbReference>
<proteinExistence type="inferred from homology"/>
<dbReference type="GO" id="GO:0005737">
    <property type="term" value="C:cytoplasm"/>
    <property type="evidence" value="ECO:0007669"/>
    <property type="project" value="TreeGrafter"/>
</dbReference>
<feature type="active site" description="Nucleophile" evidence="11">
    <location>
        <position position="119"/>
    </location>
</feature>
<dbReference type="PANTHER" id="PTHR43344:SF2">
    <property type="entry name" value="PHOSPHOSERINE PHOSPHATASE"/>
    <property type="match status" value="1"/>
</dbReference>
<dbReference type="InterPro" id="IPR023214">
    <property type="entry name" value="HAD_sf"/>
</dbReference>
<comment type="similarity">
    <text evidence="3">Belongs to the HAD-like hydrolase superfamily. SerB family.</text>
</comment>
<evidence type="ECO:0000313" key="12">
    <source>
        <dbReference type="EMBL" id="KAF2150496.1"/>
    </source>
</evidence>
<dbReference type="GO" id="GO:0036424">
    <property type="term" value="F:L-phosphoserine phosphatase activity"/>
    <property type="evidence" value="ECO:0007669"/>
    <property type="project" value="InterPro"/>
</dbReference>
<comment type="cofactor">
    <cofactor evidence="1">
        <name>Mg(2+)</name>
        <dbReference type="ChEBI" id="CHEBI:18420"/>
    </cofactor>
</comment>
<dbReference type="EMBL" id="ML996089">
    <property type="protein sequence ID" value="KAF2150496.1"/>
    <property type="molecule type" value="Genomic_DNA"/>
</dbReference>
<evidence type="ECO:0000256" key="3">
    <source>
        <dbReference type="ARBA" id="ARBA00009184"/>
    </source>
</evidence>
<dbReference type="OrthoDB" id="27226at2759"/>
<name>A0A9P4IVP5_9PEZI</name>
<dbReference type="InterPro" id="IPR050582">
    <property type="entry name" value="HAD-like_SerB"/>
</dbReference>
<evidence type="ECO:0000256" key="11">
    <source>
        <dbReference type="PIRSR" id="PIRSR604469-1"/>
    </source>
</evidence>
<dbReference type="Proteomes" id="UP000799439">
    <property type="component" value="Unassembled WGS sequence"/>
</dbReference>
<keyword evidence="9" id="KW-0718">Serine biosynthesis</keyword>
<comment type="caution">
    <text evidence="12">The sequence shown here is derived from an EMBL/GenBank/DDBJ whole genome shotgun (WGS) entry which is preliminary data.</text>
</comment>
<dbReference type="Gene3D" id="3.40.50.1000">
    <property type="entry name" value="HAD superfamily/HAD-like"/>
    <property type="match status" value="1"/>
</dbReference>
<evidence type="ECO:0000256" key="1">
    <source>
        <dbReference type="ARBA" id="ARBA00001946"/>
    </source>
</evidence>
<dbReference type="SFLD" id="SFLDG01137">
    <property type="entry name" value="C1.6.1:_Phosphoserine_Phosphat"/>
    <property type="match status" value="1"/>
</dbReference>
<dbReference type="SFLD" id="SFLDG01136">
    <property type="entry name" value="C1.6:_Phosphoserine_Phosphatas"/>
    <property type="match status" value="1"/>
</dbReference>
<keyword evidence="6" id="KW-0479">Metal-binding</keyword>
<protein>
    <recommendedName>
        <fullName evidence="4">phosphoserine phosphatase</fullName>
        <ecNumber evidence="4">3.1.3.3</ecNumber>
    </recommendedName>
    <alternativeName>
        <fullName evidence="10">O-phosphoserine phosphohydrolase</fullName>
    </alternativeName>
</protein>
<dbReference type="NCBIfam" id="TIGR00338">
    <property type="entry name" value="serB"/>
    <property type="match status" value="1"/>
</dbReference>
<evidence type="ECO:0000256" key="8">
    <source>
        <dbReference type="ARBA" id="ARBA00022842"/>
    </source>
</evidence>
<dbReference type="SFLD" id="SFLDS00003">
    <property type="entry name" value="Haloacid_Dehalogenase"/>
    <property type="match status" value="1"/>
</dbReference>
<dbReference type="SUPFAM" id="SSF56784">
    <property type="entry name" value="HAD-like"/>
    <property type="match status" value="1"/>
</dbReference>
<evidence type="ECO:0000256" key="6">
    <source>
        <dbReference type="ARBA" id="ARBA00022723"/>
    </source>
</evidence>
<evidence type="ECO:0000256" key="9">
    <source>
        <dbReference type="ARBA" id="ARBA00023299"/>
    </source>
</evidence>
<gene>
    <name evidence="12" type="ORF">K461DRAFT_280495</name>
</gene>
<dbReference type="GO" id="GO:0000287">
    <property type="term" value="F:magnesium ion binding"/>
    <property type="evidence" value="ECO:0007669"/>
    <property type="project" value="TreeGrafter"/>
</dbReference>
<dbReference type="InterPro" id="IPR004469">
    <property type="entry name" value="PSP"/>
</dbReference>
<comment type="pathway">
    <text evidence="2">Amino-acid biosynthesis; L-serine biosynthesis; L-serine from 3-phospho-D-glycerate: step 3/3.</text>
</comment>
<evidence type="ECO:0000256" key="5">
    <source>
        <dbReference type="ARBA" id="ARBA00022605"/>
    </source>
</evidence>
<evidence type="ECO:0000256" key="2">
    <source>
        <dbReference type="ARBA" id="ARBA00005135"/>
    </source>
</evidence>
<dbReference type="AlphaFoldDB" id="A0A9P4IVP5"/>
<dbReference type="SFLD" id="SFLDF00029">
    <property type="entry name" value="phosphoserine_phosphatase"/>
    <property type="match status" value="1"/>
</dbReference>
<dbReference type="GO" id="GO:0006564">
    <property type="term" value="P:L-serine biosynthetic process"/>
    <property type="evidence" value="ECO:0007669"/>
    <property type="project" value="UniProtKB-KW"/>
</dbReference>
<evidence type="ECO:0000313" key="13">
    <source>
        <dbReference type="Proteomes" id="UP000799439"/>
    </source>
</evidence>
<dbReference type="EC" id="3.1.3.3" evidence="4"/>
<accession>A0A9P4IVP5</accession>
<feature type="active site" description="Proton donor" evidence="11">
    <location>
        <position position="121"/>
    </location>
</feature>
<keyword evidence="13" id="KW-1185">Reference proteome</keyword>
<organism evidence="12 13">
    <name type="scientific">Myriangium duriaei CBS 260.36</name>
    <dbReference type="NCBI Taxonomy" id="1168546"/>
    <lineage>
        <taxon>Eukaryota</taxon>
        <taxon>Fungi</taxon>
        <taxon>Dikarya</taxon>
        <taxon>Ascomycota</taxon>
        <taxon>Pezizomycotina</taxon>
        <taxon>Dothideomycetes</taxon>
        <taxon>Dothideomycetidae</taxon>
        <taxon>Myriangiales</taxon>
        <taxon>Myriangiaceae</taxon>
        <taxon>Myriangium</taxon>
    </lineage>
</organism>
<dbReference type="PANTHER" id="PTHR43344">
    <property type="entry name" value="PHOSPHOSERINE PHOSPHATASE"/>
    <property type="match status" value="1"/>
</dbReference>
<keyword evidence="5" id="KW-0028">Amino-acid biosynthesis</keyword>
<dbReference type="CDD" id="cd07500">
    <property type="entry name" value="HAD_PSP"/>
    <property type="match status" value="1"/>
</dbReference>